<dbReference type="Proteomes" id="UP000886047">
    <property type="component" value="Unassembled WGS sequence"/>
</dbReference>
<dbReference type="EMBL" id="DSDK01000735">
    <property type="protein sequence ID" value="HDR52544.1"/>
    <property type="molecule type" value="Genomic_DNA"/>
</dbReference>
<dbReference type="Pfam" id="PF09471">
    <property type="entry name" value="Peptidase_M64"/>
    <property type="match status" value="1"/>
</dbReference>
<evidence type="ECO:0000256" key="1">
    <source>
        <dbReference type="SAM" id="SignalP"/>
    </source>
</evidence>
<dbReference type="Pfam" id="PF16217">
    <property type="entry name" value="M64_N"/>
    <property type="match status" value="1"/>
</dbReference>
<keyword evidence="1" id="KW-0732">Signal</keyword>
<sequence>MLAKMTRKLFFILLIFPLFCSAQNTFSEFFLPKSLRFDFLMGGNSGKVSVYPVQLKQEPHWAGSQINLIDIFHYGSYRFRVFDMETDHLIFSKGFSTLFQEWQTTAEAKQMDKTFYQAVIFPFPQKKIRLEIDARQWEGHFLTIFSTEIDPDDYFILREKPHPYEAEVILENGNPEIKVDLVILSEGYTEVEKDKFFSDAKRVTGYLFEEDPFKLEMSKFNVRAVFVPSVDSGTDVPGEEIYRNTAFNSTFYTFDLPRYLTTSDMKSVYDAAAVVPYDHLYL</sequence>
<dbReference type="InterPro" id="IPR019026">
    <property type="entry name" value="Peptidase_M64_IgA"/>
</dbReference>
<accession>A0A831LPC4</accession>
<proteinExistence type="predicted"/>
<evidence type="ECO:0000313" key="3">
    <source>
        <dbReference type="EMBL" id="HDR52544.1"/>
    </source>
</evidence>
<dbReference type="GO" id="GO:0008237">
    <property type="term" value="F:metallopeptidase activity"/>
    <property type="evidence" value="ECO:0007669"/>
    <property type="project" value="InterPro"/>
</dbReference>
<gene>
    <name evidence="3" type="ORF">ENN90_13160</name>
</gene>
<evidence type="ECO:0000259" key="2">
    <source>
        <dbReference type="Pfam" id="PF16217"/>
    </source>
</evidence>
<dbReference type="InterPro" id="IPR024079">
    <property type="entry name" value="MetalloPept_cat_dom_sf"/>
</dbReference>
<dbReference type="Gene3D" id="2.60.40.3250">
    <property type="entry name" value="Peptidase M64, N-terminal domain"/>
    <property type="match status" value="1"/>
</dbReference>
<dbReference type="InterPro" id="IPR032625">
    <property type="entry name" value="M64_N"/>
</dbReference>
<feature type="signal peptide" evidence="1">
    <location>
        <begin position="1"/>
        <end position="22"/>
    </location>
</feature>
<reference evidence="3" key="1">
    <citation type="journal article" date="2020" name="mSystems">
        <title>Genome- and Community-Level Interaction Insights into Carbon Utilization and Element Cycling Functions of Hydrothermarchaeota in Hydrothermal Sediment.</title>
        <authorList>
            <person name="Zhou Z."/>
            <person name="Liu Y."/>
            <person name="Xu W."/>
            <person name="Pan J."/>
            <person name="Luo Z.H."/>
            <person name="Li M."/>
        </authorList>
    </citation>
    <scope>NUCLEOTIDE SEQUENCE [LARGE SCALE GENOMIC DNA]</scope>
    <source>
        <strain evidence="3">SpSt-1217</strain>
    </source>
</reference>
<dbReference type="AlphaFoldDB" id="A0A831LPC4"/>
<feature type="domain" description="Peptidase M64 N-terminal" evidence="2">
    <location>
        <begin position="26"/>
        <end position="145"/>
    </location>
</feature>
<feature type="chain" id="PRO_5032447597" evidence="1">
    <location>
        <begin position="23"/>
        <end position="282"/>
    </location>
</feature>
<dbReference type="Gene3D" id="3.40.390.10">
    <property type="entry name" value="Collagenase (Catalytic Domain)"/>
    <property type="match status" value="1"/>
</dbReference>
<protein>
    <submittedName>
        <fullName evidence="3">Peptidase</fullName>
    </submittedName>
</protein>
<dbReference type="InterPro" id="IPR038171">
    <property type="entry name" value="M64_N_sf"/>
</dbReference>
<feature type="non-terminal residue" evidence="3">
    <location>
        <position position="282"/>
    </location>
</feature>
<name>A0A831LPC4_9BACT</name>
<organism evidence="3">
    <name type="scientific">Mariniphaga anaerophila</name>
    <dbReference type="NCBI Taxonomy" id="1484053"/>
    <lineage>
        <taxon>Bacteria</taxon>
        <taxon>Pseudomonadati</taxon>
        <taxon>Bacteroidota</taxon>
        <taxon>Bacteroidia</taxon>
        <taxon>Marinilabiliales</taxon>
        <taxon>Prolixibacteraceae</taxon>
        <taxon>Mariniphaga</taxon>
    </lineage>
</organism>
<comment type="caution">
    <text evidence="3">The sequence shown here is derived from an EMBL/GenBank/DDBJ whole genome shotgun (WGS) entry which is preliminary data.</text>
</comment>